<reference evidence="1" key="1">
    <citation type="submission" date="2009-08" db="EMBL/GenBank/DDBJ databases">
        <title>Annotation of Salpingoeca rosetta.</title>
        <authorList>
            <consortium name="The Broad Institute Genome Sequencing Platform"/>
            <person name="Russ C."/>
            <person name="Cuomo C."/>
            <person name="Burger G."/>
            <person name="Gray M.W."/>
            <person name="Holland P.W.H."/>
            <person name="King N."/>
            <person name="Lang F.B.F."/>
            <person name="Roger A.J."/>
            <person name="Ruiz-Trillo I."/>
            <person name="Young S.K."/>
            <person name="Zeng Q."/>
            <person name="Gargeya S."/>
            <person name="Alvarado L."/>
            <person name="Berlin A."/>
            <person name="Chapman S.B."/>
            <person name="Chen Z."/>
            <person name="Freedman E."/>
            <person name="Gellesch M."/>
            <person name="Goldberg J."/>
            <person name="Griggs A."/>
            <person name="Gujja S."/>
            <person name="Heilman E."/>
            <person name="Heiman D."/>
            <person name="Howarth C."/>
            <person name="Mehta T."/>
            <person name="Neiman D."/>
            <person name="Pearson M."/>
            <person name="Roberts A."/>
            <person name="Saif S."/>
            <person name="Shea T."/>
            <person name="Shenoy N."/>
            <person name="Sisk P."/>
            <person name="Stolte C."/>
            <person name="Sykes S."/>
            <person name="White J."/>
            <person name="Yandava C."/>
            <person name="Haas B."/>
            <person name="Nusbaum C."/>
            <person name="Birren B."/>
        </authorList>
    </citation>
    <scope>NUCLEOTIDE SEQUENCE [LARGE SCALE GENOMIC DNA]</scope>
    <source>
        <strain evidence="1">ATCC 50818</strain>
    </source>
</reference>
<dbReference type="EMBL" id="GL832977">
    <property type="protein sequence ID" value="EGD77321.1"/>
    <property type="molecule type" value="Genomic_DNA"/>
</dbReference>
<sequence length="294" mass="32104">MPYGKYDRFTTPDSASETYFYSAQPMYYSGYPDHSVEVRFAWSDTHVFLLAIVNDDFHRHPVGAGAFAGDALRVAFHDNPNGPAQAAQAIFDVGLTSGGAVQGDYGLCDAVRDATLATTTYECRFSLARMFGPGADVTTIGASITVSDADADDYLTSSSDPPFVIAWSGWAPDAIMNGAEDSSKMGLVNFKSGACTSTPARVWFREPRLKNLKCTDSKCAAECSDSNYVPSSTFECVSGIWVGDVTCWRNFNGYHSQFHFLRTYAPYDVNAINVLLKENEQNVPSGAVHRRVFS</sequence>
<keyword evidence="2" id="KW-1185">Reference proteome</keyword>
<evidence type="ECO:0000313" key="1">
    <source>
        <dbReference type="EMBL" id="EGD77321.1"/>
    </source>
</evidence>
<organism evidence="2">
    <name type="scientific">Salpingoeca rosetta (strain ATCC 50818 / BSB-021)</name>
    <dbReference type="NCBI Taxonomy" id="946362"/>
    <lineage>
        <taxon>Eukaryota</taxon>
        <taxon>Choanoflagellata</taxon>
        <taxon>Craspedida</taxon>
        <taxon>Salpingoecidae</taxon>
        <taxon>Salpingoeca</taxon>
    </lineage>
</organism>
<dbReference type="InParanoid" id="F2UJM2"/>
<evidence type="ECO:0000313" key="2">
    <source>
        <dbReference type="Proteomes" id="UP000007799"/>
    </source>
</evidence>
<proteinExistence type="predicted"/>
<accession>F2UJM2</accession>
<protein>
    <recommendedName>
        <fullName evidence="3">Carbohydrate-binding domain-containing protein</fullName>
    </recommendedName>
</protein>
<dbReference type="SUPFAM" id="SSF49344">
    <property type="entry name" value="CBD9-like"/>
    <property type="match status" value="1"/>
</dbReference>
<dbReference type="RefSeq" id="XP_004990665.1">
    <property type="nucleotide sequence ID" value="XM_004990608.1"/>
</dbReference>
<dbReference type="Gene3D" id="2.60.40.1190">
    <property type="match status" value="1"/>
</dbReference>
<dbReference type="AlphaFoldDB" id="F2UJM2"/>
<gene>
    <name evidence="1" type="ORF">PTSG_08415</name>
</gene>
<evidence type="ECO:0008006" key="3">
    <source>
        <dbReference type="Google" id="ProtNLM"/>
    </source>
</evidence>
<dbReference type="GeneID" id="16071223"/>
<dbReference type="KEGG" id="sre:PTSG_08415"/>
<name>F2UJM2_SALR5</name>
<dbReference type="Proteomes" id="UP000007799">
    <property type="component" value="Unassembled WGS sequence"/>
</dbReference>